<gene>
    <name evidence="2" type="ORF">ABB37_00046</name>
</gene>
<evidence type="ECO:0000313" key="3">
    <source>
        <dbReference type="Proteomes" id="UP000037923"/>
    </source>
</evidence>
<protein>
    <submittedName>
        <fullName evidence="2">Uncharacterized protein</fullName>
    </submittedName>
</protein>
<dbReference type="EMBL" id="LGTL01000001">
    <property type="protein sequence ID" value="KPA85648.1"/>
    <property type="molecule type" value="Genomic_DNA"/>
</dbReference>
<feature type="region of interest" description="Disordered" evidence="1">
    <location>
        <begin position="558"/>
        <end position="580"/>
    </location>
</feature>
<dbReference type="GeneID" id="26900344"/>
<feature type="compositionally biased region" description="Low complexity" evidence="1">
    <location>
        <begin position="464"/>
        <end position="476"/>
    </location>
</feature>
<dbReference type="RefSeq" id="XP_015664087.1">
    <property type="nucleotide sequence ID" value="XM_015796079.1"/>
</dbReference>
<feature type="region of interest" description="Disordered" evidence="1">
    <location>
        <begin position="77"/>
        <end position="110"/>
    </location>
</feature>
<dbReference type="VEuPathDB" id="TriTrypDB:LpyrH10_01_0460"/>
<dbReference type="OMA" id="VAWRYRV"/>
<feature type="region of interest" description="Disordered" evidence="1">
    <location>
        <begin position="455"/>
        <end position="480"/>
    </location>
</feature>
<dbReference type="Proteomes" id="UP000037923">
    <property type="component" value="Unassembled WGS sequence"/>
</dbReference>
<reference evidence="2 3" key="1">
    <citation type="submission" date="2015-07" db="EMBL/GenBank/DDBJ databases">
        <title>High-quality genome of monoxenous trypanosomatid Leptomonas pyrrhocoris.</title>
        <authorList>
            <person name="Flegontov P."/>
            <person name="Butenko A."/>
            <person name="Firsov S."/>
            <person name="Vlcek C."/>
            <person name="Logacheva M.D."/>
            <person name="Field M."/>
            <person name="Filatov D."/>
            <person name="Flegontova O."/>
            <person name="Gerasimov E."/>
            <person name="Jackson A.P."/>
            <person name="Kelly S."/>
            <person name="Opperdoes F."/>
            <person name="O'Reilly A."/>
            <person name="Votypka J."/>
            <person name="Yurchenko V."/>
            <person name="Lukes J."/>
        </authorList>
    </citation>
    <scope>NUCLEOTIDE SEQUENCE [LARGE SCALE GENOMIC DNA]</scope>
    <source>
        <strain evidence="2">H10</strain>
    </source>
</reference>
<evidence type="ECO:0000313" key="2">
    <source>
        <dbReference type="EMBL" id="KPA85648.1"/>
    </source>
</evidence>
<dbReference type="OrthoDB" id="273800at2759"/>
<feature type="region of interest" description="Disordered" evidence="1">
    <location>
        <begin position="402"/>
        <end position="438"/>
    </location>
</feature>
<proteinExistence type="predicted"/>
<comment type="caution">
    <text evidence="2">The sequence shown here is derived from an EMBL/GenBank/DDBJ whole genome shotgun (WGS) entry which is preliminary data.</text>
</comment>
<feature type="region of interest" description="Disordered" evidence="1">
    <location>
        <begin position="29"/>
        <end position="55"/>
    </location>
</feature>
<feature type="compositionally biased region" description="Polar residues" evidence="1">
    <location>
        <begin position="29"/>
        <end position="54"/>
    </location>
</feature>
<evidence type="ECO:0000256" key="1">
    <source>
        <dbReference type="SAM" id="MobiDB-lite"/>
    </source>
</evidence>
<sequence>MLVLDFNSPLLHLSQGTFIRFLQFAPPTTTGETEASMSSRAEPSSPFTVPTTTNVRRRESARAVIQRLHATPVQLFPSLENSGDDATAARDQQCTASHAVPQPSDRRISSPATTVANADIKTELGTSSVCLLTTSAHPLSTATALGGPLSAAAVARPLRHYAYTVAAAHTLRGGRVLFLLGPASASFSLACFTLEVEQQWVRRAARLASPSCGVPDNNNSLGVSTISSPDGNYASLNAAAPLRARRQAVIEAIARVEVLVCASMADVYAVCHAGVFSSTASAENPKEDVAAGRKESAVMSPTLSASHMTTTHSPIAEANPNDPMEATAQVGATHLCDVGKRAVVNIIPLCVVEGLTGPTTTTTLQERATGQTFPIPHYLLCLLQRRLQCALLVVELPMSTVDTASGGRYSNGEPSRKSNESVGATHRTDNKTSLPSEEAVLADSDLIRRLRVPHTHPPPSVFASSTSEPETTTRRSLIGKAARREDARCTAECRTLPAVSLHNIHFCVLYVEVVGESRKTVHNSNTEFVCPVAAGLLSSDTLALCYRLHLMKTSLTDAPSAARGSSGRRSGVRQGGSGDWGSGLCSVRSSWRNSAVYAPTYSGTWVHSSEWHEY</sequence>
<name>A0A0N0DZS9_LEPPY</name>
<dbReference type="AlphaFoldDB" id="A0A0N0DZS9"/>
<accession>A0A0N0DZS9</accession>
<organism evidence="2 3">
    <name type="scientific">Leptomonas pyrrhocoris</name>
    <name type="common">Firebug parasite</name>
    <dbReference type="NCBI Taxonomy" id="157538"/>
    <lineage>
        <taxon>Eukaryota</taxon>
        <taxon>Discoba</taxon>
        <taxon>Euglenozoa</taxon>
        <taxon>Kinetoplastea</taxon>
        <taxon>Metakinetoplastina</taxon>
        <taxon>Trypanosomatida</taxon>
        <taxon>Trypanosomatidae</taxon>
        <taxon>Leishmaniinae</taxon>
        <taxon>Leptomonas</taxon>
    </lineage>
</organism>
<keyword evidence="3" id="KW-1185">Reference proteome</keyword>